<reference evidence="2" key="1">
    <citation type="submission" date="2018-01" db="EMBL/GenBank/DDBJ databases">
        <title>Rubneribacter badeniensis gen. nov., sp. nov., and Colonibacter rubneri, gen. nov., sp. nov., WGS of new members of the Eggerthellaceae.</title>
        <authorList>
            <person name="Danylec N."/>
            <person name="Stoll D.A."/>
            <person name="Doetsch A."/>
            <person name="Kulling S.E."/>
            <person name="Huch M."/>
        </authorList>
    </citation>
    <scope>NUCLEOTIDE SEQUENCE [LARGE SCALE GENOMIC DNA]</scope>
    <source>
        <strain evidence="2">ResAG-96</strain>
    </source>
</reference>
<dbReference type="InterPro" id="IPR042215">
    <property type="entry name" value="CarD-like_C"/>
</dbReference>
<evidence type="ECO:0000313" key="2">
    <source>
        <dbReference type="Proteomes" id="UP000236197"/>
    </source>
</evidence>
<dbReference type="Proteomes" id="UP000236197">
    <property type="component" value="Unassembled WGS sequence"/>
</dbReference>
<keyword evidence="2" id="KW-1185">Reference proteome</keyword>
<dbReference type="EMBL" id="PPEK01000002">
    <property type="protein sequence ID" value="PNV68237.1"/>
    <property type="molecule type" value="Genomic_DNA"/>
</dbReference>
<name>A0A2K2UD27_9ACTN</name>
<dbReference type="OrthoDB" id="9786074at2"/>
<protein>
    <submittedName>
        <fullName evidence="1">CarD family transcriptional regulator</fullName>
    </submittedName>
</protein>
<accession>A0A2K2UD27</accession>
<sequence length="179" mass="20456">MVSPGDIVVYRHHVCKVAAVREAYFEGRDYFELHALFENSLKLFVAVREAEPPTLRPAMSRKEALALIDSIANAQTIDEDALKPGANTPTLLERRLKEEYDKRLKTFSPQDLVPIMKSVHERTVRRSGAGRQITATDKKYFDLAENLLCDELSVSLGIERDDVRDFLVDRVKKAEARRR</sequence>
<dbReference type="RefSeq" id="WP_103264305.1">
    <property type="nucleotide sequence ID" value="NZ_CABMLE010000002.1"/>
</dbReference>
<dbReference type="AlphaFoldDB" id="A0A2K2UD27"/>
<proteinExistence type="predicted"/>
<evidence type="ECO:0000313" key="1">
    <source>
        <dbReference type="EMBL" id="PNV68237.1"/>
    </source>
</evidence>
<organism evidence="1 2">
    <name type="scientific">Enteroscipio rubneri</name>
    <dbReference type="NCBI Taxonomy" id="2070686"/>
    <lineage>
        <taxon>Bacteria</taxon>
        <taxon>Bacillati</taxon>
        <taxon>Actinomycetota</taxon>
        <taxon>Coriobacteriia</taxon>
        <taxon>Eggerthellales</taxon>
        <taxon>Eggerthellaceae</taxon>
        <taxon>Enteroscipio</taxon>
    </lineage>
</organism>
<dbReference type="Gene3D" id="1.20.58.1290">
    <property type="entry name" value="CarD-like, C-terminal domain"/>
    <property type="match status" value="1"/>
</dbReference>
<comment type="caution">
    <text evidence="1">The sequence shown here is derived from an EMBL/GenBank/DDBJ whole genome shotgun (WGS) entry which is preliminary data.</text>
</comment>
<gene>
    <name evidence="1" type="ORF">C2L71_02945</name>
</gene>